<evidence type="ECO:0000256" key="1">
    <source>
        <dbReference type="SAM" id="MobiDB-lite"/>
    </source>
</evidence>
<gene>
    <name evidence="3" type="ORF">PM001_LOCUS25984</name>
</gene>
<reference evidence="3" key="1">
    <citation type="submission" date="2024-01" db="EMBL/GenBank/DDBJ databases">
        <authorList>
            <person name="Webb A."/>
        </authorList>
    </citation>
    <scope>NUCLEOTIDE SEQUENCE</scope>
    <source>
        <strain evidence="3">Pm1</strain>
    </source>
</reference>
<feature type="compositionally biased region" description="Basic and acidic residues" evidence="1">
    <location>
        <begin position="108"/>
        <end position="121"/>
    </location>
</feature>
<feature type="chain" id="PRO_5043472009" description="RxLR effector protein" evidence="2">
    <location>
        <begin position="24"/>
        <end position="213"/>
    </location>
</feature>
<feature type="region of interest" description="Disordered" evidence="1">
    <location>
        <begin position="193"/>
        <end position="213"/>
    </location>
</feature>
<feature type="compositionally biased region" description="Basic residues" evidence="1">
    <location>
        <begin position="122"/>
        <end position="134"/>
    </location>
</feature>
<keyword evidence="2" id="KW-0732">Signal</keyword>
<dbReference type="AlphaFoldDB" id="A0AAV1V1M4"/>
<sequence>MRLHYVAHVIAAALAASAYGLQAVPDAVNLSPLQTSTEAQHQTNVAEKTERFLVSDDKDLPLMVTLAEPLLSAQQERHAARQLRAYDNDDDDDDWEKRHHRKDKKKGKSGEVKDWRKENRLRQRKKWNAQKKKHADQQKKNWLKQKKKLDHKNWLKQKKKLDHKNWLKQKKKLDHKNWLKQKKKLDHKNWLKQKKKLEEMKRREAYKNGGHAN</sequence>
<evidence type="ECO:0000313" key="3">
    <source>
        <dbReference type="EMBL" id="CAK7940834.1"/>
    </source>
</evidence>
<proteinExistence type="predicted"/>
<evidence type="ECO:0008006" key="5">
    <source>
        <dbReference type="Google" id="ProtNLM"/>
    </source>
</evidence>
<feature type="signal peptide" evidence="2">
    <location>
        <begin position="1"/>
        <end position="23"/>
    </location>
</feature>
<accession>A0AAV1V1M4</accession>
<dbReference type="EMBL" id="CAKLBY020000259">
    <property type="protein sequence ID" value="CAK7940834.1"/>
    <property type="molecule type" value="Genomic_DNA"/>
</dbReference>
<feature type="compositionally biased region" description="Basic and acidic residues" evidence="1">
    <location>
        <begin position="196"/>
        <end position="206"/>
    </location>
</feature>
<evidence type="ECO:0000256" key="2">
    <source>
        <dbReference type="SAM" id="SignalP"/>
    </source>
</evidence>
<name>A0AAV1V1M4_9STRA</name>
<organism evidence="3 4">
    <name type="scientific">Peronospora matthiolae</name>
    <dbReference type="NCBI Taxonomy" id="2874970"/>
    <lineage>
        <taxon>Eukaryota</taxon>
        <taxon>Sar</taxon>
        <taxon>Stramenopiles</taxon>
        <taxon>Oomycota</taxon>
        <taxon>Peronosporomycetes</taxon>
        <taxon>Peronosporales</taxon>
        <taxon>Peronosporaceae</taxon>
        <taxon>Peronospora</taxon>
    </lineage>
</organism>
<comment type="caution">
    <text evidence="3">The sequence shown here is derived from an EMBL/GenBank/DDBJ whole genome shotgun (WGS) entry which is preliminary data.</text>
</comment>
<feature type="region of interest" description="Disordered" evidence="1">
    <location>
        <begin position="75"/>
        <end position="141"/>
    </location>
</feature>
<protein>
    <recommendedName>
        <fullName evidence="5">RxLR effector protein</fullName>
    </recommendedName>
</protein>
<feature type="compositionally biased region" description="Basic residues" evidence="1">
    <location>
        <begin position="98"/>
        <end position="107"/>
    </location>
</feature>
<dbReference type="Proteomes" id="UP001162060">
    <property type="component" value="Unassembled WGS sequence"/>
</dbReference>
<feature type="compositionally biased region" description="Basic and acidic residues" evidence="1">
    <location>
        <begin position="75"/>
        <end position="87"/>
    </location>
</feature>
<evidence type="ECO:0000313" key="4">
    <source>
        <dbReference type="Proteomes" id="UP001162060"/>
    </source>
</evidence>